<dbReference type="AlphaFoldDB" id="A0A0W8I7E7"/>
<evidence type="ECO:0000313" key="2">
    <source>
        <dbReference type="Proteomes" id="UP000054837"/>
    </source>
</evidence>
<protein>
    <submittedName>
        <fullName evidence="1">Uncharacterized protein</fullName>
    </submittedName>
</protein>
<name>A0A0W8I7E7_9MICO</name>
<evidence type="ECO:0000313" key="1">
    <source>
        <dbReference type="EMBL" id="KUG54504.1"/>
    </source>
</evidence>
<comment type="caution">
    <text evidence="1">The sequence shown here is derived from an EMBL/GenBank/DDBJ whole genome shotgun (WGS) entry which is preliminary data.</text>
</comment>
<reference evidence="1 2" key="1">
    <citation type="submission" date="2015-12" db="EMBL/GenBank/DDBJ databases">
        <title>Serinicoccus chungangenesis strain CD08_5 genome sequencing and assembly.</title>
        <authorList>
            <person name="Chander A.M."/>
            <person name="Kaur G."/>
            <person name="Nair G.R."/>
            <person name="Dhawan D.K."/>
            <person name="Kochhar R.K."/>
            <person name="Mayilraj S."/>
            <person name="Bhadada S.K."/>
        </authorList>
    </citation>
    <scope>NUCLEOTIDE SEQUENCE [LARGE SCALE GENOMIC DNA]</scope>
    <source>
        <strain evidence="1 2">CD08_5</strain>
    </source>
</reference>
<gene>
    <name evidence="1" type="ORF">AVL62_03775</name>
</gene>
<proteinExistence type="predicted"/>
<dbReference type="Proteomes" id="UP000054837">
    <property type="component" value="Unassembled WGS sequence"/>
</dbReference>
<accession>A0A0W8I7E7</accession>
<dbReference type="EMBL" id="LQBL01000027">
    <property type="protein sequence ID" value="KUG54504.1"/>
    <property type="molecule type" value="Genomic_DNA"/>
</dbReference>
<dbReference type="OrthoDB" id="7573292at2"/>
<keyword evidence="2" id="KW-1185">Reference proteome</keyword>
<sequence>MHRLGGSTPGDRWHQARSTCTACGGRGLLDEGWLTDTGEGAKGFVRWVMGTRDTSLFGGLSSWGADRYLVRAFRCRECRHLELFAEEHE</sequence>
<dbReference type="STRING" id="767452.AVL62_03775"/>
<organism evidence="1 2">
    <name type="scientific">Serinicoccus chungangensis</name>
    <dbReference type="NCBI Taxonomy" id="767452"/>
    <lineage>
        <taxon>Bacteria</taxon>
        <taxon>Bacillati</taxon>
        <taxon>Actinomycetota</taxon>
        <taxon>Actinomycetes</taxon>
        <taxon>Micrococcales</taxon>
        <taxon>Ornithinimicrobiaceae</taxon>
        <taxon>Serinicoccus</taxon>
    </lineage>
</organism>